<accession>G0U142</accession>
<protein>
    <recommendedName>
        <fullName evidence="3">EDRF1 N-terminal domain-containing protein</fullName>
    </recommendedName>
</protein>
<dbReference type="Pfam" id="PF23788">
    <property type="entry name" value="EDRF1_N"/>
    <property type="match status" value="1"/>
</dbReference>
<feature type="domain" description="EDRF1 N-terminal" evidence="3">
    <location>
        <begin position="400"/>
        <end position="535"/>
    </location>
</feature>
<keyword evidence="1" id="KW-0802">TPR repeat</keyword>
<feature type="region of interest" description="Disordered" evidence="2">
    <location>
        <begin position="63"/>
        <end position="116"/>
    </location>
</feature>
<feature type="compositionally biased region" description="Polar residues" evidence="2">
    <location>
        <begin position="71"/>
        <end position="89"/>
    </location>
</feature>
<dbReference type="AlphaFoldDB" id="G0U142"/>
<dbReference type="PANTHER" id="PTHR15000:SF1">
    <property type="entry name" value="ERYTHROID DIFFERENTIATION-RELATED FACTOR 1"/>
    <property type="match status" value="1"/>
</dbReference>
<dbReference type="VEuPathDB" id="TriTrypDB:TvY486_0804050"/>
<dbReference type="EMBL" id="HE573024">
    <property type="protein sequence ID" value="CCC49797.1"/>
    <property type="molecule type" value="Genomic_DNA"/>
</dbReference>
<evidence type="ECO:0000313" key="4">
    <source>
        <dbReference type="EMBL" id="CCC49797.1"/>
    </source>
</evidence>
<dbReference type="InterPro" id="IPR056582">
    <property type="entry name" value="EDRF1_N"/>
</dbReference>
<reference evidence="4" key="1">
    <citation type="journal article" date="2012" name="Proc. Natl. Acad. Sci. U.S.A.">
        <title>Antigenic diversity is generated by distinct evolutionary mechanisms in African trypanosome species.</title>
        <authorList>
            <person name="Jackson A.P."/>
            <person name="Berry A."/>
            <person name="Aslett M."/>
            <person name="Allison H.C."/>
            <person name="Burton P."/>
            <person name="Vavrova-Anderson J."/>
            <person name="Brown R."/>
            <person name="Browne H."/>
            <person name="Corton N."/>
            <person name="Hauser H."/>
            <person name="Gamble J."/>
            <person name="Gilderthorp R."/>
            <person name="Marcello L."/>
            <person name="McQuillan J."/>
            <person name="Otto T.D."/>
            <person name="Quail M.A."/>
            <person name="Sanders M.J."/>
            <person name="van Tonder A."/>
            <person name="Ginger M.L."/>
            <person name="Field M.C."/>
            <person name="Barry J.D."/>
            <person name="Hertz-Fowler C."/>
            <person name="Berriman M."/>
        </authorList>
    </citation>
    <scope>NUCLEOTIDE SEQUENCE</scope>
    <source>
        <strain evidence="4">Y486</strain>
    </source>
</reference>
<feature type="repeat" description="TPR" evidence="1">
    <location>
        <begin position="905"/>
        <end position="938"/>
    </location>
</feature>
<dbReference type="InterPro" id="IPR019734">
    <property type="entry name" value="TPR_rpt"/>
</dbReference>
<feature type="region of interest" description="Disordered" evidence="2">
    <location>
        <begin position="545"/>
        <end position="580"/>
    </location>
</feature>
<evidence type="ECO:0000256" key="2">
    <source>
        <dbReference type="SAM" id="MobiDB-lite"/>
    </source>
</evidence>
<evidence type="ECO:0000256" key="1">
    <source>
        <dbReference type="PROSITE-ProRule" id="PRU00339"/>
    </source>
</evidence>
<dbReference type="PANTHER" id="PTHR15000">
    <property type="entry name" value="ERYTHROID DIFFERENTIATION-RELATED FACTOR 1"/>
    <property type="match status" value="1"/>
</dbReference>
<evidence type="ECO:0000259" key="3">
    <source>
        <dbReference type="Pfam" id="PF23788"/>
    </source>
</evidence>
<dbReference type="PROSITE" id="PS50005">
    <property type="entry name" value="TPR"/>
    <property type="match status" value="1"/>
</dbReference>
<name>G0U142_TRYVY</name>
<proteinExistence type="predicted"/>
<feature type="compositionally biased region" description="Basic and acidic residues" evidence="2">
    <location>
        <begin position="546"/>
        <end position="579"/>
    </location>
</feature>
<organism evidence="4">
    <name type="scientific">Trypanosoma vivax (strain Y486)</name>
    <dbReference type="NCBI Taxonomy" id="1055687"/>
    <lineage>
        <taxon>Eukaryota</taxon>
        <taxon>Discoba</taxon>
        <taxon>Euglenozoa</taxon>
        <taxon>Kinetoplastea</taxon>
        <taxon>Metakinetoplastina</taxon>
        <taxon>Trypanosomatida</taxon>
        <taxon>Trypanosomatidae</taxon>
        <taxon>Trypanosoma</taxon>
        <taxon>Duttonella</taxon>
    </lineage>
</organism>
<dbReference type="GO" id="GO:0045893">
    <property type="term" value="P:positive regulation of DNA-templated transcription"/>
    <property type="evidence" value="ECO:0007669"/>
    <property type="project" value="TreeGrafter"/>
</dbReference>
<sequence>MTFHPPASSDGPRTALNTKRCEQVHLGLPDQRLSKRSLHRQAVKKFNDRRRLEESMLQAKERDGKLLRPCSNGSEWRSASVNGRDSGSGCTIIPVAQGTDESSGHSGHGKDRVTQESPTIKWDFEFFFRTMPSELLGVRAEAVGGTDGTLSVQVQTQEHRHEEHKALMPPPQLHLYEEEEQALALLEGSKEERPLKESIPIGAVSQGNVAHSVCVRRVEGVSPLPMIAPMKPGTDLNPPPWNYLTPDPTYNVHQHAPGFLRDENAARRSLLACAMRNWRGGADRVLMLSTGEALRSVFEVTYNETKPLALHVRRIGPMLLVDAHKDQEVFQRVQDLREKALMCKALYRIWEESSDSCGSEGAPTNLLESKKGVVALATHRIGSAALSKRIHELSRYSQVLHWEIGAIDAIVGTDAPVVNDCRDNTELVLRLKDTSTSMTPEELQRETLNTWFDATLANVPNIGVFVHCDGVVERYEVRKVHETLGLVEGRIAAAAMNFTTNVLHWLMSQCRDDGKTYTVIQNYESKTLEIYEYTADEALGMFLPEEGAKDTGGHATDDERKLSEDEKKASDEERRRAEENEQLNCGLANMCLRMGLHLKNSVDKAPDAVALLLRTLSVYSTHRKRIDEACQHVGDIVEALPGLIGLLIVNRKTALEKEGGNMRIPEIYREAFLTCGRFGMWLQEAMDDASLRMTTRQTLLQYLLPCSAALFVCVTRGMEQFIVERRLYQQLKATNGKDSNVRIHSLITKDLLQVVVEGLVRLEKMRDAVNSGVKTIQCCDGVDNVGKHALVDAKMGSMDSTPLEKALWELYADIVLLAMSDRTPFTANVLVELSRRIREREERRAAIAASASSVVGTPVAISPAVDSALSWLSAITPDVVSLSFTALKYLAKAGNKHKRLQAKTAQVYYYVGQHYLSTDRYTKALESLHRAQSFYKAVGTEECDEVFGMYSVSSTITLKDVRYSLGEVFLRMAHLKSNIVPTAKISMDHVVAMGDVRPLSPEEDSFYRQAVDHFSHCEAPERLASALLVYGGRQIAHIASCGQQEDAAKGRNIYSLLRRVCELDNQKTAALEWEVLRLCSSTAPYGALQRWAEDVHQQWGGASALSDEGASNKLLLAVHPLEYELQMALVSVSLLEVKRNVKSHKLFALARSCSAYLTNALNLTHEACADADDKVTRVLATWNAQCAHELTYRLTLPISIRCCRALLRTLPGDKGLGTRSTLHRLLEMEESARNVAGSKRGKAADVRKCECCYSALLEPLVETLKEMSGW</sequence>
<gene>
    <name evidence="4" type="ORF">TVY486_0804050</name>
</gene>